<dbReference type="InterPro" id="IPR033932">
    <property type="entry name" value="YtcJ-like"/>
</dbReference>
<dbReference type="OrthoDB" id="5485695at2"/>
<dbReference type="Pfam" id="PF07969">
    <property type="entry name" value="Amidohydro_3"/>
    <property type="match status" value="1"/>
</dbReference>
<accession>A0A1G5FH78</accession>
<protein>
    <recommendedName>
        <fullName evidence="1">Amidohydrolase 3 domain-containing protein</fullName>
    </recommendedName>
</protein>
<dbReference type="Proteomes" id="UP000198870">
    <property type="component" value="Unassembled WGS sequence"/>
</dbReference>
<dbReference type="SUPFAM" id="SSF51338">
    <property type="entry name" value="Composite domain of metallo-dependent hydrolases"/>
    <property type="match status" value="1"/>
</dbReference>
<dbReference type="InterPro" id="IPR032466">
    <property type="entry name" value="Metal_Hydrolase"/>
</dbReference>
<dbReference type="PANTHER" id="PTHR22642">
    <property type="entry name" value="IMIDAZOLONEPROPIONASE"/>
    <property type="match status" value="1"/>
</dbReference>
<dbReference type="PANTHER" id="PTHR22642:SF2">
    <property type="entry name" value="PROTEIN LONG AFTER FAR-RED 3"/>
    <property type="match status" value="1"/>
</dbReference>
<evidence type="ECO:0000313" key="3">
    <source>
        <dbReference type="Proteomes" id="UP000198870"/>
    </source>
</evidence>
<dbReference type="InterPro" id="IPR011059">
    <property type="entry name" value="Metal-dep_hydrolase_composite"/>
</dbReference>
<dbReference type="EMBL" id="FMUX01000008">
    <property type="protein sequence ID" value="SCY38619.1"/>
    <property type="molecule type" value="Genomic_DNA"/>
</dbReference>
<name>A0A1G5FH78_9BACT</name>
<evidence type="ECO:0000313" key="2">
    <source>
        <dbReference type="EMBL" id="SCY38619.1"/>
    </source>
</evidence>
<keyword evidence="3" id="KW-1185">Reference proteome</keyword>
<dbReference type="STRING" id="419481.SAMN05216233_10870"/>
<reference evidence="2 3" key="1">
    <citation type="submission" date="2016-10" db="EMBL/GenBank/DDBJ databases">
        <authorList>
            <person name="de Groot N.N."/>
        </authorList>
    </citation>
    <scope>NUCLEOTIDE SEQUENCE [LARGE SCALE GENOMIC DNA]</scope>
    <source>
        <strain evidence="2 3">AA1</strain>
    </source>
</reference>
<dbReference type="CDD" id="cd01300">
    <property type="entry name" value="YtcJ_like"/>
    <property type="match status" value="1"/>
</dbReference>
<feature type="domain" description="Amidohydrolase 3" evidence="1">
    <location>
        <begin position="52"/>
        <end position="519"/>
    </location>
</feature>
<dbReference type="SUPFAM" id="SSF51556">
    <property type="entry name" value="Metallo-dependent hydrolases"/>
    <property type="match status" value="1"/>
</dbReference>
<gene>
    <name evidence="2" type="ORF">SAMN05216233_10870</name>
</gene>
<dbReference type="InterPro" id="IPR013108">
    <property type="entry name" value="Amidohydro_3"/>
</dbReference>
<evidence type="ECO:0000259" key="1">
    <source>
        <dbReference type="Pfam" id="PF07969"/>
    </source>
</evidence>
<sequence length="532" mass="58297">MKRAIVSTRIYTGVTDAPFAEALLMEDGLITAVGTTKEIMSRVTPDTTVSSLSGHLVVPGLVDAHSHLASYGLTLTRVNLVGLPSLAACRKAISEAVAQAEPGTWIIGRGWNHHFWEEQREPTRADLDDISPNHPVVMTRACGHLIWVNEKALEMAGVTKETVTPEGGQIDRDAHGVPTGIVRECLEVIRDHIPPVTHEERKAAILEAQERTLAFGLTGTHVCEELDDYLAYAELEKEGKLKLRVCHLLPPEDLEKADGLGIIAGSGSEHLWHTHVKLFMDGSLGAETAWMFEAYEGSPGCCGLACLTNEELLAQIEMAYKTGRSVAIHAIGDRAVSTALDGFAAMREQYPGARRDRIEHVQRVTDEDLNRFKEMDVTASVQPGFLPTDWKTAEAKWGLPRCRHAYTWKRIQEAGIRMQFGSDVPVESNDPMIGIRAAMFRTDAEDKPTGGWFPEEALSFWEAIDGYTKTAAWTAGVEDKAGIIAPGKWADLTIFDDAFDEPEKAVLRASVVKTIVGGKEMIGKSGPRTNRA</sequence>
<proteinExistence type="predicted"/>
<dbReference type="RefSeq" id="WP_092210933.1">
    <property type="nucleotide sequence ID" value="NZ_FMUX01000008.1"/>
</dbReference>
<dbReference type="AlphaFoldDB" id="A0A1G5FH78"/>
<dbReference type="Gene3D" id="3.20.20.140">
    <property type="entry name" value="Metal-dependent hydrolases"/>
    <property type="match status" value="1"/>
</dbReference>
<dbReference type="Gene3D" id="2.30.40.10">
    <property type="entry name" value="Urease, subunit C, domain 1"/>
    <property type="match status" value="1"/>
</dbReference>
<dbReference type="Gene3D" id="3.10.310.70">
    <property type="match status" value="1"/>
</dbReference>
<organism evidence="2 3">
    <name type="scientific">Desulfoluna spongiiphila</name>
    <dbReference type="NCBI Taxonomy" id="419481"/>
    <lineage>
        <taxon>Bacteria</taxon>
        <taxon>Pseudomonadati</taxon>
        <taxon>Thermodesulfobacteriota</taxon>
        <taxon>Desulfobacteria</taxon>
        <taxon>Desulfobacterales</taxon>
        <taxon>Desulfolunaceae</taxon>
        <taxon>Desulfoluna</taxon>
    </lineage>
</organism>
<dbReference type="GO" id="GO:0016810">
    <property type="term" value="F:hydrolase activity, acting on carbon-nitrogen (but not peptide) bonds"/>
    <property type="evidence" value="ECO:0007669"/>
    <property type="project" value="InterPro"/>
</dbReference>